<feature type="region of interest" description="Disordered" evidence="1">
    <location>
        <begin position="1"/>
        <end position="32"/>
    </location>
</feature>
<accession>A0ABV7VED4</accession>
<reference evidence="3" key="1">
    <citation type="journal article" date="2019" name="Int. J. Syst. Evol. Microbiol.">
        <title>The Global Catalogue of Microorganisms (GCM) 10K type strain sequencing project: providing services to taxonomists for standard genome sequencing and annotation.</title>
        <authorList>
            <consortium name="The Broad Institute Genomics Platform"/>
            <consortium name="The Broad Institute Genome Sequencing Center for Infectious Disease"/>
            <person name="Wu L."/>
            <person name="Ma J."/>
        </authorList>
    </citation>
    <scope>NUCLEOTIDE SEQUENCE [LARGE SCALE GENOMIC DNA]</scope>
    <source>
        <strain evidence="3">KCTC 42182</strain>
    </source>
</reference>
<dbReference type="RefSeq" id="WP_379725066.1">
    <property type="nucleotide sequence ID" value="NZ_JBHRYJ010000001.1"/>
</dbReference>
<keyword evidence="3" id="KW-1185">Reference proteome</keyword>
<gene>
    <name evidence="2" type="ORF">ACFOOQ_09640</name>
</gene>
<feature type="region of interest" description="Disordered" evidence="1">
    <location>
        <begin position="58"/>
        <end position="83"/>
    </location>
</feature>
<feature type="compositionally biased region" description="Basic and acidic residues" evidence="1">
    <location>
        <begin position="7"/>
        <end position="32"/>
    </location>
</feature>
<evidence type="ECO:0000313" key="3">
    <source>
        <dbReference type="Proteomes" id="UP001595711"/>
    </source>
</evidence>
<organism evidence="2 3">
    <name type="scientific">Ferrovibrio xuzhouensis</name>
    <dbReference type="NCBI Taxonomy" id="1576914"/>
    <lineage>
        <taxon>Bacteria</taxon>
        <taxon>Pseudomonadati</taxon>
        <taxon>Pseudomonadota</taxon>
        <taxon>Alphaproteobacteria</taxon>
        <taxon>Rhodospirillales</taxon>
        <taxon>Rhodospirillaceae</taxon>
        <taxon>Ferrovibrio</taxon>
    </lineage>
</organism>
<feature type="compositionally biased region" description="Low complexity" evidence="1">
    <location>
        <begin position="63"/>
        <end position="83"/>
    </location>
</feature>
<comment type="caution">
    <text evidence="2">The sequence shown here is derived from an EMBL/GenBank/DDBJ whole genome shotgun (WGS) entry which is preliminary data.</text>
</comment>
<evidence type="ECO:0000313" key="2">
    <source>
        <dbReference type="EMBL" id="MFC3675804.1"/>
    </source>
</evidence>
<name>A0ABV7VED4_9PROT</name>
<protein>
    <submittedName>
        <fullName evidence="2">Uncharacterized protein</fullName>
    </submittedName>
</protein>
<proteinExistence type="predicted"/>
<sequence length="83" mass="9093">MASHGITAEEAKRRAEMRFQKNAQRENEIRAAAESERARSIAETAKIEKLRSLRLAKEAQDRATPAPAPVRKPAAKKVAAAVS</sequence>
<evidence type="ECO:0000256" key="1">
    <source>
        <dbReference type="SAM" id="MobiDB-lite"/>
    </source>
</evidence>
<dbReference type="Proteomes" id="UP001595711">
    <property type="component" value="Unassembled WGS sequence"/>
</dbReference>
<dbReference type="EMBL" id="JBHRYJ010000001">
    <property type="protein sequence ID" value="MFC3675804.1"/>
    <property type="molecule type" value="Genomic_DNA"/>
</dbReference>